<dbReference type="Proteomes" id="UP000023152">
    <property type="component" value="Unassembled WGS sequence"/>
</dbReference>
<proteinExistence type="predicted"/>
<evidence type="ECO:0000313" key="2">
    <source>
        <dbReference type="Proteomes" id="UP000023152"/>
    </source>
</evidence>
<gene>
    <name evidence="1" type="ORF">RFI_06486</name>
</gene>
<evidence type="ECO:0000313" key="1">
    <source>
        <dbReference type="EMBL" id="ETO30636.1"/>
    </source>
</evidence>
<comment type="caution">
    <text evidence="1">The sequence shown here is derived from an EMBL/GenBank/DDBJ whole genome shotgun (WGS) entry which is preliminary data.</text>
</comment>
<name>X6NX96_RETFI</name>
<reference evidence="1 2" key="1">
    <citation type="journal article" date="2013" name="Curr. Biol.">
        <title>The Genome of the Foraminiferan Reticulomyxa filosa.</title>
        <authorList>
            <person name="Glockner G."/>
            <person name="Hulsmann N."/>
            <person name="Schleicher M."/>
            <person name="Noegel A.A."/>
            <person name="Eichinger L."/>
            <person name="Gallinger C."/>
            <person name="Pawlowski J."/>
            <person name="Sierra R."/>
            <person name="Euteneuer U."/>
            <person name="Pillet L."/>
            <person name="Moustafa A."/>
            <person name="Platzer M."/>
            <person name="Groth M."/>
            <person name="Szafranski K."/>
            <person name="Schliwa M."/>
        </authorList>
    </citation>
    <scope>NUCLEOTIDE SEQUENCE [LARGE SCALE GENOMIC DNA]</scope>
</reference>
<accession>X6NX96</accession>
<organism evidence="1 2">
    <name type="scientific">Reticulomyxa filosa</name>
    <dbReference type="NCBI Taxonomy" id="46433"/>
    <lineage>
        <taxon>Eukaryota</taxon>
        <taxon>Sar</taxon>
        <taxon>Rhizaria</taxon>
        <taxon>Retaria</taxon>
        <taxon>Foraminifera</taxon>
        <taxon>Monothalamids</taxon>
        <taxon>Reticulomyxidae</taxon>
        <taxon>Reticulomyxa</taxon>
    </lineage>
</organism>
<dbReference type="EMBL" id="ASPP01005387">
    <property type="protein sequence ID" value="ETO30636.1"/>
    <property type="molecule type" value="Genomic_DNA"/>
</dbReference>
<protein>
    <submittedName>
        <fullName evidence="1">Uncharacterized protein</fullName>
    </submittedName>
</protein>
<keyword evidence="2" id="KW-1185">Reference proteome</keyword>
<dbReference type="AlphaFoldDB" id="X6NX96"/>
<sequence>MQVDMIGSVLNLVIDFADYWYGLIHLQLAHHMDIPLHSLFVFNPPLSKRMLEGDLFQTPKHIESVVNYKNVIQKEIDFNFRQYILHCYAERARDNISVFDIKNLIATDSKFPIPLLKCNLSFVDSSKRRLTLELIPKLKPFMTSAFDLSKDPITGKMGLIQLRSYFVRCGAPEDSPHVSDHRLGKIIRGFASKDNSSLLTLQNFELIYVLSLLNQSIFVWSDFLAFQYDFCLNLAEKKILWNIKCHDYLLQLRGYRYLHHVDELHN</sequence>